<comment type="similarity">
    <text evidence="1">Belongs to the AB hydrolase superfamily. AB hydrolase 4 family.</text>
</comment>
<dbReference type="AlphaFoldDB" id="A0A4C1SHE6"/>
<dbReference type="GO" id="GO:0051793">
    <property type="term" value="P:medium-chain fatty acid catabolic process"/>
    <property type="evidence" value="ECO:0007669"/>
    <property type="project" value="TreeGrafter"/>
</dbReference>
<evidence type="ECO:0000256" key="1">
    <source>
        <dbReference type="ARBA" id="ARBA00010884"/>
    </source>
</evidence>
<name>A0A4C1SHE6_EUMVA</name>
<dbReference type="OrthoDB" id="247542at2759"/>
<dbReference type="GO" id="GO:0051792">
    <property type="term" value="P:medium-chain fatty acid biosynthetic process"/>
    <property type="evidence" value="ECO:0007669"/>
    <property type="project" value="TreeGrafter"/>
</dbReference>
<organism evidence="2 3">
    <name type="scientific">Eumeta variegata</name>
    <name type="common">Bagworm moth</name>
    <name type="synonym">Eumeta japonica</name>
    <dbReference type="NCBI Taxonomy" id="151549"/>
    <lineage>
        <taxon>Eukaryota</taxon>
        <taxon>Metazoa</taxon>
        <taxon>Ecdysozoa</taxon>
        <taxon>Arthropoda</taxon>
        <taxon>Hexapoda</taxon>
        <taxon>Insecta</taxon>
        <taxon>Pterygota</taxon>
        <taxon>Neoptera</taxon>
        <taxon>Endopterygota</taxon>
        <taxon>Lepidoptera</taxon>
        <taxon>Glossata</taxon>
        <taxon>Ditrysia</taxon>
        <taxon>Tineoidea</taxon>
        <taxon>Psychidae</taxon>
        <taxon>Oiketicinae</taxon>
        <taxon>Eumeta</taxon>
    </lineage>
</organism>
<reference evidence="2 3" key="1">
    <citation type="journal article" date="2019" name="Commun. Biol.">
        <title>The bagworm genome reveals a unique fibroin gene that provides high tensile strength.</title>
        <authorList>
            <person name="Kono N."/>
            <person name="Nakamura H."/>
            <person name="Ohtoshi R."/>
            <person name="Tomita M."/>
            <person name="Numata K."/>
            <person name="Arakawa K."/>
        </authorList>
    </citation>
    <scope>NUCLEOTIDE SEQUENCE [LARGE SCALE GENOMIC DNA]</scope>
</reference>
<dbReference type="GO" id="GO:0008126">
    <property type="term" value="F:acetylesterase activity"/>
    <property type="evidence" value="ECO:0007669"/>
    <property type="project" value="TreeGrafter"/>
</dbReference>
<dbReference type="PANTHER" id="PTHR10794">
    <property type="entry name" value="ABHYDROLASE DOMAIN-CONTAINING PROTEIN"/>
    <property type="match status" value="1"/>
</dbReference>
<dbReference type="InterPro" id="IPR050960">
    <property type="entry name" value="AB_hydrolase_4_sf"/>
</dbReference>
<dbReference type="STRING" id="151549.A0A4C1SHE6"/>
<proteinExistence type="inferred from homology"/>
<dbReference type="EMBL" id="BGZK01003450">
    <property type="protein sequence ID" value="GBP01434.1"/>
    <property type="molecule type" value="Genomic_DNA"/>
</dbReference>
<gene>
    <name evidence="2" type="ORF">EVAR_71234_1</name>
</gene>
<dbReference type="InterPro" id="IPR029058">
    <property type="entry name" value="AB_hydrolase_fold"/>
</dbReference>
<protein>
    <submittedName>
        <fullName evidence="2">Uncharacterized protein</fullName>
    </submittedName>
</protein>
<dbReference type="PANTHER" id="PTHR10794:SF63">
    <property type="entry name" value="ALPHA_BETA HYDROLASE 1, ISOFORM A"/>
    <property type="match status" value="1"/>
</dbReference>
<comment type="caution">
    <text evidence="2">The sequence shown here is derived from an EMBL/GenBank/DDBJ whole genome shotgun (WGS) entry which is preliminary data.</text>
</comment>
<dbReference type="GO" id="GO:0047372">
    <property type="term" value="F:monoacylglycerol lipase activity"/>
    <property type="evidence" value="ECO:0007669"/>
    <property type="project" value="TreeGrafter"/>
</dbReference>
<dbReference type="SUPFAM" id="SSF53474">
    <property type="entry name" value="alpha/beta-Hydrolases"/>
    <property type="match status" value="1"/>
</dbReference>
<dbReference type="Proteomes" id="UP000299102">
    <property type="component" value="Unassembled WGS sequence"/>
</dbReference>
<accession>A0A4C1SHE6</accession>
<keyword evidence="3" id="KW-1185">Reference proteome</keyword>
<evidence type="ECO:0000313" key="3">
    <source>
        <dbReference type="Proteomes" id="UP000299102"/>
    </source>
</evidence>
<evidence type="ECO:0000313" key="2">
    <source>
        <dbReference type="EMBL" id="GBP01434.1"/>
    </source>
</evidence>
<sequence>MAADRHLNHGLEEAILCTAIGLSPPEDSIRHYQTEGLQGLYTPIAERQGAAPHQDQTCLLGCRSDISETQAEYVKCLVFAAQQSGLRVVVFNNRGLGGIELKTPRYCASNCEDLSEVVRHVAKWCPKEDWAQQEYQWVV</sequence>